<evidence type="ECO:0000313" key="2">
    <source>
        <dbReference type="EMBL" id="RQM22405.1"/>
    </source>
</evidence>
<evidence type="ECO:0000259" key="1">
    <source>
        <dbReference type="PROSITE" id="PS00028"/>
    </source>
</evidence>
<organism evidence="2 3">
    <name type="scientific">Aphanomyces astaci</name>
    <name type="common">Crayfish plague agent</name>
    <dbReference type="NCBI Taxonomy" id="112090"/>
    <lineage>
        <taxon>Eukaryota</taxon>
        <taxon>Sar</taxon>
        <taxon>Stramenopiles</taxon>
        <taxon>Oomycota</taxon>
        <taxon>Saprolegniomycetes</taxon>
        <taxon>Saprolegniales</taxon>
        <taxon>Verrucalvaceae</taxon>
        <taxon>Aphanomyces</taxon>
    </lineage>
</organism>
<feature type="domain" description="C2H2-type" evidence="1">
    <location>
        <begin position="258"/>
        <end position="278"/>
    </location>
</feature>
<dbReference type="Proteomes" id="UP000284702">
    <property type="component" value="Unassembled WGS sequence"/>
</dbReference>
<accession>A0A425CZG1</accession>
<keyword evidence="3" id="KW-1185">Reference proteome</keyword>
<sequence>MVLLLQLPLPPSFFQCPPMTSDMAESVKATAVHTTYDLISKIQLRGGPNQYECVSDEHDLKIYKGLKDTIGPHGEAVPVYCAHMEVVATIDEVIALFHTEVTNPKAFCRRFGKGLLDAVTLYELESSLGPQNRITSIELPCCPGLETHMGLVRMANYGSGHVFVESELRPGYLDMYFVTQVDYCEGKSEWLLTDVLRCKKLLAKVITKKRCRSLLDIDRFLREDRLRQLPAVPMDPTYRHHCFMCTKRLMPIVKRTACHTCGHVLPTNILTHQHSRPH</sequence>
<dbReference type="VEuPathDB" id="FungiDB:H257_08930"/>
<dbReference type="PROSITE" id="PS00028">
    <property type="entry name" value="ZINC_FINGER_C2H2_1"/>
    <property type="match status" value="1"/>
</dbReference>
<comment type="caution">
    <text evidence="2">The sequence shown here is derived from an EMBL/GenBank/DDBJ whole genome shotgun (WGS) entry which is preliminary data.</text>
</comment>
<gene>
    <name evidence="2" type="ORF">B5M09_008798</name>
</gene>
<evidence type="ECO:0000313" key="3">
    <source>
        <dbReference type="Proteomes" id="UP000284702"/>
    </source>
</evidence>
<proteinExistence type="predicted"/>
<protein>
    <recommendedName>
        <fullName evidence="1">C2H2-type domain-containing protein</fullName>
    </recommendedName>
</protein>
<reference evidence="2" key="1">
    <citation type="submission" date="2018-07" db="EMBL/GenBank/DDBJ databases">
        <title>Annotation of Aphanomyces astaci genome assembly.</title>
        <authorList>
            <person name="Studholme D.J."/>
        </authorList>
    </citation>
    <scope>NUCLEOTIDE SEQUENCE [LARGE SCALE GENOMIC DNA]</scope>
    <source>
        <strain evidence="2">Pc</strain>
    </source>
</reference>
<name>A0A425CZG1_APHAT</name>
<dbReference type="AlphaFoldDB" id="A0A425CZG1"/>
<dbReference type="InterPro" id="IPR013087">
    <property type="entry name" value="Znf_C2H2_type"/>
</dbReference>
<dbReference type="EMBL" id="MZMZ02003182">
    <property type="protein sequence ID" value="RQM22405.1"/>
    <property type="molecule type" value="Genomic_DNA"/>
</dbReference>